<gene>
    <name evidence="2" type="ORF">DT065_10845</name>
</gene>
<dbReference type="EMBL" id="CP031092">
    <property type="protein sequence ID" value="AXF56469.1"/>
    <property type="molecule type" value="Genomic_DNA"/>
</dbReference>
<dbReference type="InterPro" id="IPR000182">
    <property type="entry name" value="GNAT_dom"/>
</dbReference>
<dbReference type="InterPro" id="IPR016181">
    <property type="entry name" value="Acyl_CoA_acyltransferase"/>
</dbReference>
<dbReference type="KEGG" id="rue:DT065_10845"/>
<keyword evidence="2" id="KW-0808">Transferase</keyword>
<dbReference type="Gene3D" id="3.40.630.30">
    <property type="match status" value="1"/>
</dbReference>
<sequence length="172" mass="20057">MIRPASTEDIDEIMSIAKKTVRVMNAEGSDQWNESYPTARHFLQDLNKQSLFVLDTTEHIAGFIVIDQHIDPRFQQMTWTYLDRDAGTFHRLAVDPDRRQHEVASQLIRFAESRCASMGLKTIKVDTYERNHSARSLFERLGYGLVGHSRKGTGKPFPFYYYEKILINREEE</sequence>
<name>A0A345BZT8_9BACI</name>
<evidence type="ECO:0000313" key="2">
    <source>
        <dbReference type="EMBL" id="AXF56469.1"/>
    </source>
</evidence>
<reference evidence="2 3" key="1">
    <citation type="journal article" date="2018" name="J. Microbiol.">
        <title>Salicibibacter kimchii gen. nov., sp. nov., a moderately halophilic and alkalitolerant bacterium in the family Bacillaceae, isolated from kimchi.</title>
        <authorList>
            <person name="Jang J.Y."/>
            <person name="Oh Y.J."/>
            <person name="Lim S.K."/>
            <person name="Park H.K."/>
            <person name="Lee C."/>
            <person name="Kim J.Y."/>
            <person name="Lee M.A."/>
            <person name="Choi H.J."/>
        </authorList>
    </citation>
    <scope>NUCLEOTIDE SEQUENCE [LARGE SCALE GENOMIC DNA]</scope>
    <source>
        <strain evidence="2 3">NKC1-1</strain>
    </source>
</reference>
<dbReference type="InterPro" id="IPR050276">
    <property type="entry name" value="MshD_Acetyltransferase"/>
</dbReference>
<dbReference type="PANTHER" id="PTHR43617:SF22">
    <property type="entry name" value="L-AMINO ACID N-ACETYLTRANSFERASE AAAT"/>
    <property type="match status" value="1"/>
</dbReference>
<dbReference type="AlphaFoldDB" id="A0A345BZT8"/>
<organism evidence="2 3">
    <name type="scientific">Salicibibacter kimchii</name>
    <dbReference type="NCBI Taxonomy" id="2099786"/>
    <lineage>
        <taxon>Bacteria</taxon>
        <taxon>Bacillati</taxon>
        <taxon>Bacillota</taxon>
        <taxon>Bacilli</taxon>
        <taxon>Bacillales</taxon>
        <taxon>Bacillaceae</taxon>
        <taxon>Salicibibacter</taxon>
    </lineage>
</organism>
<dbReference type="RefSeq" id="WP_114373281.1">
    <property type="nucleotide sequence ID" value="NZ_CP031092.1"/>
</dbReference>
<dbReference type="PANTHER" id="PTHR43617">
    <property type="entry name" value="L-AMINO ACID N-ACETYLTRANSFERASE"/>
    <property type="match status" value="1"/>
</dbReference>
<proteinExistence type="predicted"/>
<dbReference type="GO" id="GO:0016747">
    <property type="term" value="F:acyltransferase activity, transferring groups other than amino-acyl groups"/>
    <property type="evidence" value="ECO:0007669"/>
    <property type="project" value="InterPro"/>
</dbReference>
<keyword evidence="3" id="KW-1185">Reference proteome</keyword>
<protein>
    <submittedName>
        <fullName evidence="2">GNAT family N-acetyltransferase</fullName>
    </submittedName>
</protein>
<dbReference type="PROSITE" id="PS51186">
    <property type="entry name" value="GNAT"/>
    <property type="match status" value="1"/>
</dbReference>
<dbReference type="SUPFAM" id="SSF55729">
    <property type="entry name" value="Acyl-CoA N-acyltransferases (Nat)"/>
    <property type="match status" value="1"/>
</dbReference>
<feature type="domain" description="N-acetyltransferase" evidence="1">
    <location>
        <begin position="1"/>
        <end position="167"/>
    </location>
</feature>
<accession>A0A345BZT8</accession>
<evidence type="ECO:0000313" key="3">
    <source>
        <dbReference type="Proteomes" id="UP000252100"/>
    </source>
</evidence>
<dbReference type="Pfam" id="PF00583">
    <property type="entry name" value="Acetyltransf_1"/>
    <property type="match status" value="1"/>
</dbReference>
<dbReference type="CDD" id="cd04301">
    <property type="entry name" value="NAT_SF"/>
    <property type="match status" value="1"/>
</dbReference>
<dbReference type="Proteomes" id="UP000252100">
    <property type="component" value="Chromosome"/>
</dbReference>
<evidence type="ECO:0000259" key="1">
    <source>
        <dbReference type="PROSITE" id="PS51186"/>
    </source>
</evidence>
<dbReference type="OrthoDB" id="9796381at2"/>